<feature type="region of interest" description="Disordered" evidence="3">
    <location>
        <begin position="1"/>
        <end position="84"/>
    </location>
</feature>
<feature type="non-terminal residue" evidence="5">
    <location>
        <position position="1"/>
    </location>
</feature>
<dbReference type="GO" id="GO:0001755">
    <property type="term" value="P:neural crest cell migration"/>
    <property type="evidence" value="ECO:0007669"/>
    <property type="project" value="TreeGrafter"/>
</dbReference>
<accession>A0A9D3XQ30</accession>
<feature type="domain" description="Sema" evidence="4">
    <location>
        <begin position="165"/>
        <end position="274"/>
    </location>
</feature>
<dbReference type="Proteomes" id="UP000827986">
    <property type="component" value="Unassembled WGS sequence"/>
</dbReference>
<sequence length="274" mass="30290">MEAALRPASAPHSFAASSTSALVRSAPLTSRESLLVPKKRHHKNQDKSRSLVLKGSKQGDRDSVRPVSGRSPSLAPQQLPLSIPAPMPALRTRCRKYHPPSGQHTGKFAVLSIPEAFAAARDLLTLPVPGFLEIQDSAQPVLMCASQNAPEYPETEQQQCVRREHPTIAFEDLKPWVSNFTYPGVHDFSQLALDANRNQLVVGARNYLFRLSLHNVSLIQATEWGSDEDTRRSCQSKGKTEEECQNYVRVLIVYGKKVFTCGTNAFSPVCSSRQ</sequence>
<comment type="caution">
    <text evidence="5">The sequence shown here is derived from an EMBL/GenBank/DDBJ whole genome shotgun (WGS) entry which is preliminary data.</text>
</comment>
<dbReference type="GO" id="GO:0071526">
    <property type="term" value="P:semaphorin-plexin signaling pathway"/>
    <property type="evidence" value="ECO:0007669"/>
    <property type="project" value="TreeGrafter"/>
</dbReference>
<dbReference type="SUPFAM" id="SSF101912">
    <property type="entry name" value="Sema domain"/>
    <property type="match status" value="1"/>
</dbReference>
<evidence type="ECO:0000256" key="1">
    <source>
        <dbReference type="ARBA" id="ARBA00023180"/>
    </source>
</evidence>
<evidence type="ECO:0000256" key="2">
    <source>
        <dbReference type="PROSITE-ProRule" id="PRU00352"/>
    </source>
</evidence>
<keyword evidence="6" id="KW-1185">Reference proteome</keyword>
<gene>
    <name evidence="5" type="ORF">KIL84_012655</name>
</gene>
<name>A0A9D3XQ30_9SAUR</name>
<keyword evidence="1" id="KW-0325">Glycoprotein</keyword>
<dbReference type="InterPro" id="IPR027231">
    <property type="entry name" value="Semaphorin"/>
</dbReference>
<dbReference type="InterPro" id="IPR036352">
    <property type="entry name" value="Semap_dom_sf"/>
</dbReference>
<dbReference type="GO" id="GO:0007411">
    <property type="term" value="P:axon guidance"/>
    <property type="evidence" value="ECO:0007669"/>
    <property type="project" value="TreeGrafter"/>
</dbReference>
<dbReference type="AlphaFoldDB" id="A0A9D3XQ30"/>
<dbReference type="PROSITE" id="PS51004">
    <property type="entry name" value="SEMA"/>
    <property type="match status" value="1"/>
</dbReference>
<protein>
    <recommendedName>
        <fullName evidence="4">Sema domain-containing protein</fullName>
    </recommendedName>
</protein>
<reference evidence="5" key="1">
    <citation type="submission" date="2021-09" db="EMBL/GenBank/DDBJ databases">
        <title>The genome of Mauremys mutica provides insights into the evolution of semi-aquatic lifestyle.</title>
        <authorList>
            <person name="Gong S."/>
            <person name="Gao Y."/>
        </authorList>
    </citation>
    <scope>NUCLEOTIDE SEQUENCE</scope>
    <source>
        <strain evidence="5">MM-2020</strain>
        <tissue evidence="5">Muscle</tissue>
    </source>
</reference>
<evidence type="ECO:0000259" key="4">
    <source>
        <dbReference type="PROSITE" id="PS51004"/>
    </source>
</evidence>
<dbReference type="GO" id="GO:0030215">
    <property type="term" value="F:semaphorin receptor binding"/>
    <property type="evidence" value="ECO:0007669"/>
    <property type="project" value="InterPro"/>
</dbReference>
<dbReference type="GO" id="GO:0005886">
    <property type="term" value="C:plasma membrane"/>
    <property type="evidence" value="ECO:0007669"/>
    <property type="project" value="TreeGrafter"/>
</dbReference>
<dbReference type="InterPro" id="IPR015943">
    <property type="entry name" value="WD40/YVTN_repeat-like_dom_sf"/>
</dbReference>
<dbReference type="EMBL" id="JAHDVG010000464">
    <property type="protein sequence ID" value="KAH1184714.1"/>
    <property type="molecule type" value="Genomic_DNA"/>
</dbReference>
<feature type="compositionally biased region" description="Polar residues" evidence="3">
    <location>
        <begin position="70"/>
        <end position="80"/>
    </location>
</feature>
<dbReference type="InterPro" id="IPR001627">
    <property type="entry name" value="Semap_dom"/>
</dbReference>
<comment type="caution">
    <text evidence="2">Lacks conserved residue(s) required for the propagation of feature annotation.</text>
</comment>
<dbReference type="GO" id="GO:0045499">
    <property type="term" value="F:chemorepellent activity"/>
    <property type="evidence" value="ECO:0007669"/>
    <property type="project" value="TreeGrafter"/>
</dbReference>
<evidence type="ECO:0000313" key="6">
    <source>
        <dbReference type="Proteomes" id="UP000827986"/>
    </source>
</evidence>
<dbReference type="PANTHER" id="PTHR11036">
    <property type="entry name" value="SEMAPHORIN"/>
    <property type="match status" value="1"/>
</dbReference>
<proteinExistence type="predicted"/>
<organism evidence="5 6">
    <name type="scientific">Mauremys mutica</name>
    <name type="common">yellowpond turtle</name>
    <dbReference type="NCBI Taxonomy" id="74926"/>
    <lineage>
        <taxon>Eukaryota</taxon>
        <taxon>Metazoa</taxon>
        <taxon>Chordata</taxon>
        <taxon>Craniata</taxon>
        <taxon>Vertebrata</taxon>
        <taxon>Euteleostomi</taxon>
        <taxon>Archelosauria</taxon>
        <taxon>Testudinata</taxon>
        <taxon>Testudines</taxon>
        <taxon>Cryptodira</taxon>
        <taxon>Durocryptodira</taxon>
        <taxon>Testudinoidea</taxon>
        <taxon>Geoemydidae</taxon>
        <taxon>Geoemydinae</taxon>
        <taxon>Mauremys</taxon>
    </lineage>
</organism>
<dbReference type="Gene3D" id="2.130.10.10">
    <property type="entry name" value="YVTN repeat-like/Quinoprotein amine dehydrogenase"/>
    <property type="match status" value="1"/>
</dbReference>
<dbReference type="PANTHER" id="PTHR11036:SF39">
    <property type="entry name" value="SEMAPHORIN-5B"/>
    <property type="match status" value="1"/>
</dbReference>
<feature type="compositionally biased region" description="Low complexity" evidence="3">
    <location>
        <begin position="8"/>
        <end position="21"/>
    </location>
</feature>
<evidence type="ECO:0000313" key="5">
    <source>
        <dbReference type="EMBL" id="KAH1184714.1"/>
    </source>
</evidence>
<dbReference type="GO" id="GO:0030335">
    <property type="term" value="P:positive regulation of cell migration"/>
    <property type="evidence" value="ECO:0007669"/>
    <property type="project" value="TreeGrafter"/>
</dbReference>
<evidence type="ECO:0000256" key="3">
    <source>
        <dbReference type="SAM" id="MobiDB-lite"/>
    </source>
</evidence>